<gene>
    <name evidence="1" type="ORF">SAMN05444955_102277</name>
</gene>
<keyword evidence="2" id="KW-1185">Reference proteome</keyword>
<organism evidence="1 2">
    <name type="scientific">Lihuaxuella thermophila</name>
    <dbReference type="NCBI Taxonomy" id="1173111"/>
    <lineage>
        <taxon>Bacteria</taxon>
        <taxon>Bacillati</taxon>
        <taxon>Bacillota</taxon>
        <taxon>Bacilli</taxon>
        <taxon>Bacillales</taxon>
        <taxon>Thermoactinomycetaceae</taxon>
        <taxon>Lihuaxuella</taxon>
    </lineage>
</organism>
<reference evidence="1 2" key="1">
    <citation type="submission" date="2016-10" db="EMBL/GenBank/DDBJ databases">
        <authorList>
            <person name="de Groot N.N."/>
        </authorList>
    </citation>
    <scope>NUCLEOTIDE SEQUENCE [LARGE SCALE GENOMIC DNA]</scope>
    <source>
        <strain evidence="1 2">DSM 46701</strain>
    </source>
</reference>
<dbReference type="EMBL" id="FOCQ01000002">
    <property type="protein sequence ID" value="SEM84318.1"/>
    <property type="molecule type" value="Genomic_DNA"/>
</dbReference>
<evidence type="ECO:0000313" key="1">
    <source>
        <dbReference type="EMBL" id="SEM84318.1"/>
    </source>
</evidence>
<dbReference type="RefSeq" id="WP_089965326.1">
    <property type="nucleotide sequence ID" value="NZ_FOCQ01000002.1"/>
</dbReference>
<proteinExistence type="predicted"/>
<evidence type="ECO:0000313" key="2">
    <source>
        <dbReference type="Proteomes" id="UP000199695"/>
    </source>
</evidence>
<dbReference type="AlphaFoldDB" id="A0A1H8BQM0"/>
<dbReference type="Proteomes" id="UP000199695">
    <property type="component" value="Unassembled WGS sequence"/>
</dbReference>
<sequence>MIKLQVEGQPNKVQPFLHDLKQRPQIELIHQEVKNKGMTGQIDVSVTCYVRHRPDRRLRMVQMVTAEGAIINLPMLDLIVVEIEEGVRVFCGKVYDVFG</sequence>
<protein>
    <submittedName>
        <fullName evidence="1">Uncharacterized protein</fullName>
    </submittedName>
</protein>
<name>A0A1H8BQM0_9BACL</name>
<dbReference type="OrthoDB" id="2990390at2"/>
<accession>A0A1H8BQM0</accession>